<comment type="pathway">
    <text evidence="7">Isoprenoid biosynthesis; isopentenyl diphosphate biosynthesis via DXP pathway; isopentenyl diphosphate from 1-deoxy-D-xylulose 5-phosphate: step 5/6.</text>
</comment>
<dbReference type="Gene3D" id="3.30.413.10">
    <property type="entry name" value="Sulfite Reductase Hemoprotein, domain 1"/>
    <property type="match status" value="1"/>
</dbReference>
<dbReference type="InterPro" id="IPR004588">
    <property type="entry name" value="IspG_bac-typ"/>
</dbReference>
<proteinExistence type="inferred from homology"/>
<feature type="binding site" evidence="7">
    <location>
        <position position="320"/>
    </location>
    <ligand>
        <name>[4Fe-4S] cluster</name>
        <dbReference type="ChEBI" id="CHEBI:49883"/>
    </ligand>
</feature>
<evidence type="ECO:0000259" key="8">
    <source>
        <dbReference type="Pfam" id="PF04551"/>
    </source>
</evidence>
<dbReference type="EMBL" id="JAIVFP010000001">
    <property type="protein sequence ID" value="MCI4681492.1"/>
    <property type="molecule type" value="Genomic_DNA"/>
</dbReference>
<evidence type="ECO:0000313" key="11">
    <source>
        <dbReference type="Proteomes" id="UP001139104"/>
    </source>
</evidence>
<feature type="binding site" evidence="7">
    <location>
        <position position="370"/>
    </location>
    <ligand>
        <name>[4Fe-4S] cluster</name>
        <dbReference type="ChEBI" id="CHEBI:49883"/>
    </ligand>
</feature>
<dbReference type="Proteomes" id="UP001139104">
    <property type="component" value="Unassembled WGS sequence"/>
</dbReference>
<dbReference type="Gene3D" id="3.20.20.20">
    <property type="entry name" value="Dihydropteroate synthase-like"/>
    <property type="match status" value="1"/>
</dbReference>
<evidence type="ECO:0000256" key="4">
    <source>
        <dbReference type="ARBA" id="ARBA00023004"/>
    </source>
</evidence>
<keyword evidence="5 7" id="KW-0411">Iron-sulfur</keyword>
<evidence type="ECO:0000256" key="1">
    <source>
        <dbReference type="ARBA" id="ARBA00022485"/>
    </source>
</evidence>
<keyword evidence="6 7" id="KW-0414">Isoprene biosynthesis</keyword>
<dbReference type="PANTHER" id="PTHR30454:SF0">
    <property type="entry name" value="4-HYDROXY-3-METHYLBUT-2-EN-1-YL DIPHOSPHATE SYNTHASE (FERREDOXIN), CHLOROPLASTIC"/>
    <property type="match status" value="1"/>
</dbReference>
<evidence type="ECO:0000313" key="10">
    <source>
        <dbReference type="EMBL" id="MCI4681492.1"/>
    </source>
</evidence>
<comment type="function">
    <text evidence="7">Converts 2C-methyl-D-erythritol 2,4-cyclodiphosphate (ME-2,4cPP) into 1-hydroxy-2-methyl-2-(E)-butenyl 4-diphosphate.</text>
</comment>
<gene>
    <name evidence="7 10" type="primary">ispG</name>
    <name evidence="10" type="synonym">gcpE</name>
    <name evidence="10" type="ORF">K2U94_01685</name>
</gene>
<dbReference type="InterPro" id="IPR058579">
    <property type="entry name" value="IspG_C"/>
</dbReference>
<dbReference type="SUPFAM" id="SSF56014">
    <property type="entry name" value="Nitrite and sulphite reductase 4Fe-4S domain-like"/>
    <property type="match status" value="1"/>
</dbReference>
<evidence type="ECO:0000256" key="2">
    <source>
        <dbReference type="ARBA" id="ARBA00022723"/>
    </source>
</evidence>
<keyword evidence="3 7" id="KW-0560">Oxidoreductase</keyword>
<dbReference type="InterPro" id="IPR058578">
    <property type="entry name" value="IspG_TIM"/>
</dbReference>
<feature type="binding site" evidence="7">
    <location>
        <position position="317"/>
    </location>
    <ligand>
        <name>[4Fe-4S] cluster</name>
        <dbReference type="ChEBI" id="CHEBI:49883"/>
    </ligand>
</feature>
<dbReference type="PANTHER" id="PTHR30454">
    <property type="entry name" value="4-HYDROXY-3-METHYLBUT-2-EN-1-YL DIPHOSPHATE SYNTHASE"/>
    <property type="match status" value="1"/>
</dbReference>
<accession>A0ABS9Z1J4</accession>
<feature type="binding site" evidence="7">
    <location>
        <position position="363"/>
    </location>
    <ligand>
        <name>[4Fe-4S] cluster</name>
        <dbReference type="ChEBI" id="CHEBI:49883"/>
    </ligand>
</feature>
<sequence>MTELAFPPLSETEIPAEPLIRRHSAGVRVGVGPGSVVVGGGAPIVVQSMTNTDTADIDSTVRQVASLAQAGSELVRITVDRDEAAAAVPKIRERLDVLGVNVPLVGDFHYIGHKLLADHPGCAEALAKYRINPGNVGFKEKKDKQFGEIIELAIKHDKAVRIGANWGSLDQDMLAALMDENHQAENPVDARAVTREALVRSALLSAERAEEIGLKRDRIILSAKVSGVQDLISVYRMVARRSDYALHLGLTEAGMGSKGIVASSAALGVLLQEGIGDTIRVSLTPEPGGDRTLEVQVAQEILQTMGFRTFVPLVAACPGCGRTTSTVFQELARDIQSMIRDRMPHWRRIYPGVETLNVAVMGCIVNGPGESKHADVGISLPGTGEAPTAPVFIDGRKVKTLRGDGIAQEFEKIVEDYVAQRFGGKARTSAAE</sequence>
<dbReference type="PIRSF" id="PIRSF004640">
    <property type="entry name" value="IspG"/>
    <property type="match status" value="1"/>
</dbReference>
<dbReference type="GO" id="GO:0046429">
    <property type="term" value="F:4-hydroxy-3-methylbut-2-en-1-yl diphosphate synthase activity (ferredoxin)"/>
    <property type="evidence" value="ECO:0007669"/>
    <property type="project" value="UniProtKB-EC"/>
</dbReference>
<evidence type="ECO:0000256" key="5">
    <source>
        <dbReference type="ARBA" id="ARBA00023014"/>
    </source>
</evidence>
<keyword evidence="2 7" id="KW-0479">Metal-binding</keyword>
<organism evidence="10 11">
    <name type="scientific">Candidatus Rhodoblastus alkanivorans</name>
    <dbReference type="NCBI Taxonomy" id="2954117"/>
    <lineage>
        <taxon>Bacteria</taxon>
        <taxon>Pseudomonadati</taxon>
        <taxon>Pseudomonadota</taxon>
        <taxon>Alphaproteobacteria</taxon>
        <taxon>Hyphomicrobiales</taxon>
        <taxon>Rhodoblastaceae</taxon>
        <taxon>Rhodoblastus</taxon>
    </lineage>
</organism>
<comment type="caution">
    <text evidence="10">The sequence shown here is derived from an EMBL/GenBank/DDBJ whole genome shotgun (WGS) entry which is preliminary data.</text>
</comment>
<name>A0ABS9Z1J4_9HYPH</name>
<dbReference type="InterPro" id="IPR045854">
    <property type="entry name" value="NO2/SO3_Rdtase_4Fe4S_sf"/>
</dbReference>
<feature type="domain" description="IspG C-terminal" evidence="9">
    <location>
        <begin position="314"/>
        <end position="415"/>
    </location>
</feature>
<keyword evidence="1 7" id="KW-0004">4Fe-4S</keyword>
<comment type="catalytic activity">
    <reaction evidence="7">
        <text>(2E)-4-hydroxy-3-methylbut-2-enyl diphosphate + oxidized [flavodoxin] + H2O + 2 H(+) = 2-C-methyl-D-erythritol 2,4-cyclic diphosphate + reduced [flavodoxin]</text>
        <dbReference type="Rhea" id="RHEA:43604"/>
        <dbReference type="Rhea" id="RHEA-COMP:10622"/>
        <dbReference type="Rhea" id="RHEA-COMP:10623"/>
        <dbReference type="ChEBI" id="CHEBI:15377"/>
        <dbReference type="ChEBI" id="CHEBI:15378"/>
        <dbReference type="ChEBI" id="CHEBI:57618"/>
        <dbReference type="ChEBI" id="CHEBI:58210"/>
        <dbReference type="ChEBI" id="CHEBI:58483"/>
        <dbReference type="ChEBI" id="CHEBI:128753"/>
        <dbReference type="EC" id="1.17.7.3"/>
    </reaction>
</comment>
<evidence type="ECO:0000259" key="9">
    <source>
        <dbReference type="Pfam" id="PF26540"/>
    </source>
</evidence>
<dbReference type="Pfam" id="PF04551">
    <property type="entry name" value="GcpE"/>
    <property type="match status" value="1"/>
</dbReference>
<protein>
    <recommendedName>
        <fullName evidence="7">4-hydroxy-3-methylbut-2-en-1-yl diphosphate synthase (flavodoxin)</fullName>
        <ecNumber evidence="7">1.17.7.3</ecNumber>
    </recommendedName>
    <alternativeName>
        <fullName evidence="7">1-hydroxy-2-methyl-2-(E)-butenyl 4-diphosphate synthase</fullName>
    </alternativeName>
</protein>
<keyword evidence="4 7" id="KW-0408">Iron</keyword>
<dbReference type="RefSeq" id="WP_243065553.1">
    <property type="nucleotide sequence ID" value="NZ_JAIVFK010000033.1"/>
</dbReference>
<dbReference type="EC" id="1.17.7.3" evidence="7"/>
<dbReference type="NCBIfam" id="TIGR00612">
    <property type="entry name" value="ispG_gcpE"/>
    <property type="match status" value="1"/>
</dbReference>
<feature type="domain" description="IspG TIM-barrel" evidence="8">
    <location>
        <begin position="34"/>
        <end position="298"/>
    </location>
</feature>
<reference evidence="10" key="1">
    <citation type="journal article" date="2022" name="ISME J.">
        <title>Identification of active gaseous-alkane degraders at natural gas seeps.</title>
        <authorList>
            <person name="Farhan Ul Haque M."/>
            <person name="Hernandez M."/>
            <person name="Crombie A.T."/>
            <person name="Murrell J.C."/>
        </authorList>
    </citation>
    <scope>NUCLEOTIDE SEQUENCE</scope>
    <source>
        <strain evidence="10">PC2</strain>
    </source>
</reference>
<comment type="cofactor">
    <cofactor evidence="7">
        <name>[4Fe-4S] cluster</name>
        <dbReference type="ChEBI" id="CHEBI:49883"/>
    </cofactor>
    <text evidence="7">Binds 1 [4Fe-4S] cluster.</text>
</comment>
<dbReference type="InterPro" id="IPR011005">
    <property type="entry name" value="Dihydropteroate_synth-like_sf"/>
</dbReference>
<keyword evidence="11" id="KW-1185">Reference proteome</keyword>
<comment type="similarity">
    <text evidence="7">Belongs to the IspG family.</text>
</comment>
<dbReference type="NCBIfam" id="NF001540">
    <property type="entry name" value="PRK00366.1"/>
    <property type="match status" value="1"/>
</dbReference>
<dbReference type="InterPro" id="IPR016425">
    <property type="entry name" value="IspG_bac"/>
</dbReference>
<evidence type="ECO:0000256" key="7">
    <source>
        <dbReference type="HAMAP-Rule" id="MF_00159"/>
    </source>
</evidence>
<evidence type="ECO:0000256" key="3">
    <source>
        <dbReference type="ARBA" id="ARBA00023002"/>
    </source>
</evidence>
<evidence type="ECO:0000256" key="6">
    <source>
        <dbReference type="ARBA" id="ARBA00023229"/>
    </source>
</evidence>
<dbReference type="Pfam" id="PF26540">
    <property type="entry name" value="GcpE_C"/>
    <property type="match status" value="1"/>
</dbReference>
<dbReference type="HAMAP" id="MF_00159">
    <property type="entry name" value="IspG"/>
    <property type="match status" value="1"/>
</dbReference>